<name>A0ABW2NUF4_9BACL</name>
<dbReference type="InterPro" id="IPR007813">
    <property type="entry name" value="PilN"/>
</dbReference>
<accession>A0ABW2NUF4</accession>
<dbReference type="Proteomes" id="UP001596549">
    <property type="component" value="Unassembled WGS sequence"/>
</dbReference>
<keyword evidence="1" id="KW-0472">Membrane</keyword>
<gene>
    <name evidence="2" type="ORF">ACFQPF_15295</name>
</gene>
<comment type="caution">
    <text evidence="2">The sequence shown here is derived from an EMBL/GenBank/DDBJ whole genome shotgun (WGS) entry which is preliminary data.</text>
</comment>
<evidence type="ECO:0000313" key="3">
    <source>
        <dbReference type="Proteomes" id="UP001596549"/>
    </source>
</evidence>
<evidence type="ECO:0000313" key="2">
    <source>
        <dbReference type="EMBL" id="MFC7373004.1"/>
    </source>
</evidence>
<feature type="transmembrane region" description="Helical" evidence="1">
    <location>
        <begin position="16"/>
        <end position="38"/>
    </location>
</feature>
<organism evidence="2 3">
    <name type="scientific">Fictibacillus iocasae</name>
    <dbReference type="NCBI Taxonomy" id="2715437"/>
    <lineage>
        <taxon>Bacteria</taxon>
        <taxon>Bacillati</taxon>
        <taxon>Bacillota</taxon>
        <taxon>Bacilli</taxon>
        <taxon>Bacillales</taxon>
        <taxon>Fictibacillaceae</taxon>
        <taxon>Fictibacillus</taxon>
    </lineage>
</organism>
<protein>
    <submittedName>
        <fullName evidence="2">PilN domain-containing protein</fullName>
    </submittedName>
</protein>
<dbReference type="EMBL" id="JBHTCP010000049">
    <property type="protein sequence ID" value="MFC7373004.1"/>
    <property type="molecule type" value="Genomic_DNA"/>
</dbReference>
<evidence type="ECO:0000256" key="1">
    <source>
        <dbReference type="SAM" id="Phobius"/>
    </source>
</evidence>
<dbReference type="Pfam" id="PF05137">
    <property type="entry name" value="PilN"/>
    <property type="match status" value="1"/>
</dbReference>
<keyword evidence="1" id="KW-1133">Transmembrane helix</keyword>
<reference evidence="3" key="1">
    <citation type="journal article" date="2019" name="Int. J. Syst. Evol. Microbiol.">
        <title>The Global Catalogue of Microorganisms (GCM) 10K type strain sequencing project: providing services to taxonomists for standard genome sequencing and annotation.</title>
        <authorList>
            <consortium name="The Broad Institute Genomics Platform"/>
            <consortium name="The Broad Institute Genome Sequencing Center for Infectious Disease"/>
            <person name="Wu L."/>
            <person name="Ma J."/>
        </authorList>
    </citation>
    <scope>NUCLEOTIDE SEQUENCE [LARGE SCALE GENOMIC DNA]</scope>
    <source>
        <strain evidence="3">NBRC 106396</strain>
    </source>
</reference>
<keyword evidence="3" id="KW-1185">Reference proteome</keyword>
<keyword evidence="1" id="KW-0812">Transmembrane</keyword>
<dbReference type="RefSeq" id="WP_379750570.1">
    <property type="nucleotide sequence ID" value="NZ_JBHTCP010000049.1"/>
</dbReference>
<sequence>MLVDINLLPQQKQKSLSFVVTVIAAAIIILGSGTYLGLDYYVTQGELAEKKTELQQQSKLIELLQQKQEPDASTSAEPIEEKVAYIRSKDIEAAGLLQHLTSLLPERGYFLNYEYSEGTTITLNVQFDSMAQSAEYLHQLTSSPYLFNVTLEKMETTNLEEVEAGEDMSAFEELLPRYKGQYKMELQRENLKELTVRADGE</sequence>
<proteinExistence type="predicted"/>